<sequence length="126" mass="13738">MVIALVPEAQQGLRPTSSDSIDNPKEADLGRRSNCGKAQNECHPLALSREYRHIALNASKELNRHVVAEDALHDALALGAVNRDAGVYGDSRQFGCGQQAVPPVRCDRVGCHDDHFGVHPDRLHAR</sequence>
<evidence type="ECO:0000313" key="1">
    <source>
        <dbReference type="EMBL" id="KAH6923193.1"/>
    </source>
</evidence>
<dbReference type="EMBL" id="CM023489">
    <property type="protein sequence ID" value="KAH6923193.1"/>
    <property type="molecule type" value="Genomic_DNA"/>
</dbReference>
<reference evidence="1" key="1">
    <citation type="submission" date="2020-05" db="EMBL/GenBank/DDBJ databases">
        <title>Large-scale comparative analyses of tick genomes elucidate their genetic diversity and vector capacities.</title>
        <authorList>
            <person name="Jia N."/>
            <person name="Wang J."/>
            <person name="Shi W."/>
            <person name="Du L."/>
            <person name="Sun Y."/>
            <person name="Zhan W."/>
            <person name="Jiang J."/>
            <person name="Wang Q."/>
            <person name="Zhang B."/>
            <person name="Ji P."/>
            <person name="Sakyi L.B."/>
            <person name="Cui X."/>
            <person name="Yuan T."/>
            <person name="Jiang B."/>
            <person name="Yang W."/>
            <person name="Lam T.T.-Y."/>
            <person name="Chang Q."/>
            <person name="Ding S."/>
            <person name="Wang X."/>
            <person name="Zhu J."/>
            <person name="Ruan X."/>
            <person name="Zhao L."/>
            <person name="Wei J."/>
            <person name="Que T."/>
            <person name="Du C."/>
            <person name="Cheng J."/>
            <person name="Dai P."/>
            <person name="Han X."/>
            <person name="Huang E."/>
            <person name="Gao Y."/>
            <person name="Liu J."/>
            <person name="Shao H."/>
            <person name="Ye R."/>
            <person name="Li L."/>
            <person name="Wei W."/>
            <person name="Wang X."/>
            <person name="Wang C."/>
            <person name="Yang T."/>
            <person name="Huo Q."/>
            <person name="Li W."/>
            <person name="Guo W."/>
            <person name="Chen H."/>
            <person name="Zhou L."/>
            <person name="Ni X."/>
            <person name="Tian J."/>
            <person name="Zhou Y."/>
            <person name="Sheng Y."/>
            <person name="Liu T."/>
            <person name="Pan Y."/>
            <person name="Xia L."/>
            <person name="Li J."/>
            <person name="Zhao F."/>
            <person name="Cao W."/>
        </authorList>
    </citation>
    <scope>NUCLEOTIDE SEQUENCE</scope>
    <source>
        <strain evidence="1">Hyas-2018</strain>
    </source>
</reference>
<accession>A0ACB7RP88</accession>
<organism evidence="1 2">
    <name type="scientific">Hyalomma asiaticum</name>
    <name type="common">Tick</name>
    <dbReference type="NCBI Taxonomy" id="266040"/>
    <lineage>
        <taxon>Eukaryota</taxon>
        <taxon>Metazoa</taxon>
        <taxon>Ecdysozoa</taxon>
        <taxon>Arthropoda</taxon>
        <taxon>Chelicerata</taxon>
        <taxon>Arachnida</taxon>
        <taxon>Acari</taxon>
        <taxon>Parasitiformes</taxon>
        <taxon>Ixodida</taxon>
        <taxon>Ixodoidea</taxon>
        <taxon>Ixodidae</taxon>
        <taxon>Hyalomminae</taxon>
        <taxon>Hyalomma</taxon>
    </lineage>
</organism>
<dbReference type="Proteomes" id="UP000821845">
    <property type="component" value="Chromosome 9"/>
</dbReference>
<gene>
    <name evidence="1" type="ORF">HPB50_024662</name>
</gene>
<comment type="caution">
    <text evidence="1">The sequence shown here is derived from an EMBL/GenBank/DDBJ whole genome shotgun (WGS) entry which is preliminary data.</text>
</comment>
<evidence type="ECO:0000313" key="2">
    <source>
        <dbReference type="Proteomes" id="UP000821845"/>
    </source>
</evidence>
<name>A0ACB7RP88_HYAAI</name>
<keyword evidence="2" id="KW-1185">Reference proteome</keyword>
<protein>
    <submittedName>
        <fullName evidence="1">Uncharacterized protein</fullName>
    </submittedName>
</protein>
<proteinExistence type="predicted"/>